<sequence length="289" mass="32793">MGTIFVGSEALARGELTRGRLRAAYRPIFPDIYTPRMAEPTLYRNTVGAWLWAKRKGIVTGRAAAALHGANWVAEDAPIELIWANNRPPRGIVTHNDRFAPDEVDEINGMAVTNVARTALHLGRYLPRRAAVEHLDALARATGLDVEHVVPLTERYAGARGMRRCREALSLMDAGADSPRETWLRLLVQDAGYPRPRTQIPVLDDYGNEFAYLDMGWEGPMIALEYDGIQHQTDRKRYAWDAKRLRMIQRQGWLHIRVIKEDSPRDVLNRVREAWGRRETEARVAEPAA</sequence>
<evidence type="ECO:0000313" key="1">
    <source>
        <dbReference type="EMBL" id="GAT02161.1"/>
    </source>
</evidence>
<dbReference type="AlphaFoldDB" id="A0A100WPT8"/>
<name>A0A100WPT8_MYCFO</name>
<reference evidence="2" key="2">
    <citation type="submission" date="2016-02" db="EMBL/GenBank/DDBJ databases">
        <title>Draft genome sequence of five rapidly growing Mycobacterium species.</title>
        <authorList>
            <person name="Katahira K."/>
            <person name="Gotou Y."/>
            <person name="Iida K."/>
            <person name="Ogura Y."/>
            <person name="Hayashi T."/>
        </authorList>
    </citation>
    <scope>NUCLEOTIDE SEQUENCE [LARGE SCALE GENOMIC DNA]</scope>
    <source>
        <strain evidence="2">JCM6368</strain>
    </source>
</reference>
<dbReference type="RefSeq" id="WP_061263411.1">
    <property type="nucleotide sequence ID" value="NZ_BCSZ01000021.1"/>
</dbReference>
<dbReference type="Proteomes" id="UP000069705">
    <property type="component" value="Unassembled WGS sequence"/>
</dbReference>
<evidence type="ECO:0008006" key="3">
    <source>
        <dbReference type="Google" id="ProtNLM"/>
    </source>
</evidence>
<comment type="caution">
    <text evidence="1">The sequence shown here is derived from an EMBL/GenBank/DDBJ whole genome shotgun (WGS) entry which is preliminary data.</text>
</comment>
<dbReference type="EMBL" id="BCSZ01000021">
    <property type="protein sequence ID" value="GAT02161.1"/>
    <property type="molecule type" value="Genomic_DNA"/>
</dbReference>
<evidence type="ECO:0000313" key="2">
    <source>
        <dbReference type="Proteomes" id="UP000069705"/>
    </source>
</evidence>
<accession>A0A100WPT8</accession>
<reference evidence="1 2" key="1">
    <citation type="journal article" date="2016" name="Genome Announc.">
        <title>Draft Genome Sequences of Five Rapidly Growing Mycobacterium Species, M. thermoresistibile, M. fortuitum subsp. acetamidolyticum, M. canariasense, M. brisbanense, and M. novocastrense.</title>
        <authorList>
            <person name="Katahira K."/>
            <person name="Ogura Y."/>
            <person name="Gotoh Y."/>
            <person name="Hayashi T."/>
        </authorList>
    </citation>
    <scope>NUCLEOTIDE SEQUENCE [LARGE SCALE GENOMIC DNA]</scope>
    <source>
        <strain evidence="1 2">JCM6368</strain>
    </source>
</reference>
<organism evidence="1 2">
    <name type="scientific">Mycolicibacterium fortuitum subsp. acetamidolyticum</name>
    <dbReference type="NCBI Taxonomy" id="144550"/>
    <lineage>
        <taxon>Bacteria</taxon>
        <taxon>Bacillati</taxon>
        <taxon>Actinomycetota</taxon>
        <taxon>Actinomycetes</taxon>
        <taxon>Mycobacteriales</taxon>
        <taxon>Mycobacteriaceae</taxon>
        <taxon>Mycolicibacterium</taxon>
    </lineage>
</organism>
<proteinExistence type="predicted"/>
<gene>
    <name evidence="1" type="ORF">RMCFA_2273</name>
</gene>
<protein>
    <recommendedName>
        <fullName evidence="3">Cullin, a subunit of E3 ubiquitin ligase</fullName>
    </recommendedName>
</protein>